<protein>
    <submittedName>
        <fullName evidence="2">SFRICE_023308</fullName>
    </submittedName>
</protein>
<proteinExistence type="predicted"/>
<evidence type="ECO:0000256" key="1">
    <source>
        <dbReference type="SAM" id="MobiDB-lite"/>
    </source>
</evidence>
<reference evidence="2" key="1">
    <citation type="submission" date="2016-07" db="EMBL/GenBank/DDBJ databases">
        <authorList>
            <person name="Bretaudeau A."/>
        </authorList>
    </citation>
    <scope>NUCLEOTIDE SEQUENCE</scope>
    <source>
        <strain evidence="2">Rice</strain>
        <tissue evidence="2">Whole body</tissue>
    </source>
</reference>
<sequence>MADGAEAGEDDDESDEAINKKMAKDLDTHRPSEAPRVYHYTFEELTKDATDLLGQPSMNRSTDVHHVVVLKPKLGPSNVALHVKQ</sequence>
<dbReference type="AlphaFoldDB" id="A0A2H1WTM2"/>
<organism evidence="2">
    <name type="scientific">Spodoptera frugiperda</name>
    <name type="common">Fall armyworm</name>
    <dbReference type="NCBI Taxonomy" id="7108"/>
    <lineage>
        <taxon>Eukaryota</taxon>
        <taxon>Metazoa</taxon>
        <taxon>Ecdysozoa</taxon>
        <taxon>Arthropoda</taxon>
        <taxon>Hexapoda</taxon>
        <taxon>Insecta</taxon>
        <taxon>Pterygota</taxon>
        <taxon>Neoptera</taxon>
        <taxon>Endopterygota</taxon>
        <taxon>Lepidoptera</taxon>
        <taxon>Glossata</taxon>
        <taxon>Ditrysia</taxon>
        <taxon>Noctuoidea</taxon>
        <taxon>Noctuidae</taxon>
        <taxon>Amphipyrinae</taxon>
        <taxon>Spodoptera</taxon>
    </lineage>
</organism>
<feature type="compositionally biased region" description="Acidic residues" evidence="1">
    <location>
        <begin position="1"/>
        <end position="16"/>
    </location>
</feature>
<feature type="compositionally biased region" description="Basic and acidic residues" evidence="1">
    <location>
        <begin position="17"/>
        <end position="33"/>
    </location>
</feature>
<feature type="region of interest" description="Disordered" evidence="1">
    <location>
        <begin position="1"/>
        <end position="35"/>
    </location>
</feature>
<accession>A0A2H1WTM2</accession>
<dbReference type="EMBL" id="ODYU01010912">
    <property type="protein sequence ID" value="SOQ56316.1"/>
    <property type="molecule type" value="Genomic_DNA"/>
</dbReference>
<evidence type="ECO:0000313" key="2">
    <source>
        <dbReference type="EMBL" id="SOQ56316.1"/>
    </source>
</evidence>
<name>A0A2H1WTM2_SPOFR</name>
<gene>
    <name evidence="2" type="ORF">SFRICE_023308</name>
</gene>